<evidence type="ECO:0000313" key="3">
    <source>
        <dbReference type="Proteomes" id="UP000823933"/>
    </source>
</evidence>
<dbReference type="AlphaFoldDB" id="A0A9D1QCN0"/>
<reference evidence="2" key="1">
    <citation type="journal article" date="2021" name="PeerJ">
        <title>Extensive microbial diversity within the chicken gut microbiome revealed by metagenomics and culture.</title>
        <authorList>
            <person name="Gilroy R."/>
            <person name="Ravi A."/>
            <person name="Getino M."/>
            <person name="Pursley I."/>
            <person name="Horton D.L."/>
            <person name="Alikhan N.F."/>
            <person name="Baker D."/>
            <person name="Gharbi K."/>
            <person name="Hall N."/>
            <person name="Watson M."/>
            <person name="Adriaenssens E.M."/>
            <person name="Foster-Nyarko E."/>
            <person name="Jarju S."/>
            <person name="Secka A."/>
            <person name="Antonio M."/>
            <person name="Oren A."/>
            <person name="Chaudhuri R.R."/>
            <person name="La Ragione R."/>
            <person name="Hildebrand F."/>
            <person name="Pallen M.J."/>
        </authorList>
    </citation>
    <scope>NUCLEOTIDE SEQUENCE</scope>
    <source>
        <strain evidence="2">ChiHcolR34-3080</strain>
    </source>
</reference>
<feature type="transmembrane region" description="Helical" evidence="1">
    <location>
        <begin position="35"/>
        <end position="55"/>
    </location>
</feature>
<organism evidence="2 3">
    <name type="scientific">Candidatus Faecalibacterium intestinigallinarum</name>
    <dbReference type="NCBI Taxonomy" id="2838581"/>
    <lineage>
        <taxon>Bacteria</taxon>
        <taxon>Bacillati</taxon>
        <taxon>Bacillota</taxon>
        <taxon>Clostridia</taxon>
        <taxon>Eubacteriales</taxon>
        <taxon>Oscillospiraceae</taxon>
        <taxon>Faecalibacterium</taxon>
    </lineage>
</organism>
<comment type="caution">
    <text evidence="2">The sequence shown here is derived from an EMBL/GenBank/DDBJ whole genome shotgun (WGS) entry which is preliminary data.</text>
</comment>
<protein>
    <submittedName>
        <fullName evidence="2">Uncharacterized protein</fullName>
    </submittedName>
</protein>
<accession>A0A9D1QCN0</accession>
<gene>
    <name evidence="2" type="ORF">H9890_10005</name>
</gene>
<keyword evidence="1" id="KW-1133">Transmembrane helix</keyword>
<proteinExistence type="predicted"/>
<dbReference type="Proteomes" id="UP000823933">
    <property type="component" value="Unassembled WGS sequence"/>
</dbReference>
<sequence>MASYRYERNITEEDLRPVKERHYTRRERWNNWWDYNLKWVIIAAVVIGFVGYSFIGQYFFTVHPDYNIGVVAPYYLPEDTVNALQTQLAAFGEDLNGDGETVVTLNVYTLDYSGDAQTDTDAYLTMAGTTKLAADVQGAMSSIYILYDPAGFEENTGALRYLDGTLPAGDSDEDWWNMVYRWTDCPVLTGLDLGSYGPDATQAGAGDSQEYMSDFYIGFRGAWNEGSAKSIAPGEPLWEKLTAGAVSTAAEGAE</sequence>
<evidence type="ECO:0000313" key="2">
    <source>
        <dbReference type="EMBL" id="HIW09717.1"/>
    </source>
</evidence>
<keyword evidence="1" id="KW-0812">Transmembrane</keyword>
<name>A0A9D1QCN0_9FIRM</name>
<evidence type="ECO:0000256" key="1">
    <source>
        <dbReference type="SAM" id="Phobius"/>
    </source>
</evidence>
<dbReference type="EMBL" id="DXHQ01000117">
    <property type="protein sequence ID" value="HIW09717.1"/>
    <property type="molecule type" value="Genomic_DNA"/>
</dbReference>
<keyword evidence="1" id="KW-0472">Membrane</keyword>
<reference evidence="2" key="2">
    <citation type="submission" date="2021-04" db="EMBL/GenBank/DDBJ databases">
        <authorList>
            <person name="Gilroy R."/>
        </authorList>
    </citation>
    <scope>NUCLEOTIDE SEQUENCE</scope>
    <source>
        <strain evidence="2">ChiHcolR34-3080</strain>
    </source>
</reference>